<dbReference type="EMBL" id="JACMHY010000002">
    <property type="protein sequence ID" value="MBC2864959.1"/>
    <property type="molecule type" value="Genomic_DNA"/>
</dbReference>
<dbReference type="PANTHER" id="PTHR21310">
    <property type="entry name" value="AMINOGLYCOSIDE PHOSPHOTRANSFERASE-RELATED-RELATED"/>
    <property type="match status" value="1"/>
</dbReference>
<organism evidence="2 3">
    <name type="scientific">Streptomyces mexicanus</name>
    <dbReference type="NCBI Taxonomy" id="178566"/>
    <lineage>
        <taxon>Bacteria</taxon>
        <taxon>Bacillati</taxon>
        <taxon>Actinomycetota</taxon>
        <taxon>Actinomycetes</taxon>
        <taxon>Kitasatosporales</taxon>
        <taxon>Streptomycetaceae</taxon>
        <taxon>Streptomyces</taxon>
    </lineage>
</organism>
<dbReference type="InterPro" id="IPR002575">
    <property type="entry name" value="Aminoglycoside_PTrfase"/>
</dbReference>
<dbReference type="OrthoDB" id="4524027at2"/>
<sequence>MTLDRSFVILIYLMTTTTDPSQARPLAEHGPDSPLSAEIVAWIEAEAGHPVTSVTRVAAGGRRLGFAVDLAGADSTRGLYLAMEPGDATAGDRPSGLRREFHVYQRLARDGIRVPPVLALHPTIDAMLMEHVPGHARYGSIGDTATKVAVARDFMACLATAHLVDPWDDPVPGLEPHGSIRRHLTEFVDGWAERYRSGRNGPDPLLEHGLRWLRSRMPDPDRRLAIVQGDTGPGNFMFDGDRVTAIVDWELSHLGDPFEDLGWLSMRAAQDPFPDLALRLQEYADALGEELDLDAVRYYRVLAEWTIALIGHLKSRAGLGDSERGNAFVFEQLHRRLLIEALAEADGETLPDLPGIRFADTDRTWVYDMALDQQRVSVVPHLDDPLAVRRAKGVARTLKWLKQADRAGGEPVERERQALQALLGTAVGDLTAARLEVVRGIREDRWSKADQRAYLWLKTWLDNEVCGEAMGRLRDRHLDPLTQPADGGAS</sequence>
<dbReference type="InterPro" id="IPR011009">
    <property type="entry name" value="Kinase-like_dom_sf"/>
</dbReference>
<accession>A0A7X1HXQ5</accession>
<dbReference type="InterPro" id="IPR051678">
    <property type="entry name" value="AGP_Transferase"/>
</dbReference>
<reference evidence="2 3" key="1">
    <citation type="submission" date="2020-08" db="EMBL/GenBank/DDBJ databases">
        <title>Whole-Genome Sequence of French Clinical Streptomyces mexicanus Strain Q0842.</title>
        <authorList>
            <person name="Boxberger M."/>
            <person name="La Scola B."/>
        </authorList>
    </citation>
    <scope>NUCLEOTIDE SEQUENCE [LARGE SCALE GENOMIC DNA]</scope>
    <source>
        <strain evidence="2 3">Marseille-Q0842</strain>
    </source>
</reference>
<gene>
    <name evidence="2" type="ORF">H1R13_08085</name>
</gene>
<dbReference type="Proteomes" id="UP000517694">
    <property type="component" value="Unassembled WGS sequence"/>
</dbReference>
<name>A0A7X1HXQ5_9ACTN</name>
<dbReference type="PANTHER" id="PTHR21310:SF40">
    <property type="entry name" value="AMINOGLYCOSIDE PHOSPHOTRANSFERASE DOMAIN-CONTAINING PROTEIN-RELATED"/>
    <property type="match status" value="1"/>
</dbReference>
<dbReference type="InterPro" id="IPR041726">
    <property type="entry name" value="ACAD10_11_N"/>
</dbReference>
<dbReference type="Gene3D" id="3.90.1200.10">
    <property type="match status" value="1"/>
</dbReference>
<dbReference type="CDD" id="cd05154">
    <property type="entry name" value="ACAD10_11_N-like"/>
    <property type="match status" value="1"/>
</dbReference>
<dbReference type="GO" id="GO:0016740">
    <property type="term" value="F:transferase activity"/>
    <property type="evidence" value="ECO:0007669"/>
    <property type="project" value="UniProtKB-KW"/>
</dbReference>
<comment type="caution">
    <text evidence="2">The sequence shown here is derived from an EMBL/GenBank/DDBJ whole genome shotgun (WGS) entry which is preliminary data.</text>
</comment>
<dbReference type="RefSeq" id="WP_159663455.1">
    <property type="nucleotide sequence ID" value="NZ_JACMHY010000002.1"/>
</dbReference>
<dbReference type="AlphaFoldDB" id="A0A7X1HXQ5"/>
<keyword evidence="2" id="KW-0808">Transferase</keyword>
<feature type="domain" description="Aminoglycoside phosphotransferase" evidence="1">
    <location>
        <begin position="94"/>
        <end position="284"/>
    </location>
</feature>
<dbReference type="SUPFAM" id="SSF56112">
    <property type="entry name" value="Protein kinase-like (PK-like)"/>
    <property type="match status" value="1"/>
</dbReference>
<dbReference type="Pfam" id="PF01636">
    <property type="entry name" value="APH"/>
    <property type="match status" value="1"/>
</dbReference>
<proteinExistence type="predicted"/>
<evidence type="ECO:0000259" key="1">
    <source>
        <dbReference type="Pfam" id="PF01636"/>
    </source>
</evidence>
<evidence type="ECO:0000313" key="3">
    <source>
        <dbReference type="Proteomes" id="UP000517694"/>
    </source>
</evidence>
<evidence type="ECO:0000313" key="2">
    <source>
        <dbReference type="EMBL" id="MBC2864959.1"/>
    </source>
</evidence>
<protein>
    <submittedName>
        <fullName evidence="2">Phosphotransferase family protein</fullName>
    </submittedName>
</protein>
<keyword evidence="3" id="KW-1185">Reference proteome</keyword>